<dbReference type="Proteomes" id="UP000839052">
    <property type="component" value="Chromosome"/>
</dbReference>
<dbReference type="SUPFAM" id="SSF111369">
    <property type="entry name" value="HlyD-like secretion proteins"/>
    <property type="match status" value="1"/>
</dbReference>
<dbReference type="InterPro" id="IPR058649">
    <property type="entry name" value="CzcB_C"/>
</dbReference>
<organism evidence="10 11">
    <name type="scientific">Candidatus Nitrotoga arctica</name>
    <dbReference type="NCBI Taxonomy" id="453162"/>
    <lineage>
        <taxon>Bacteria</taxon>
        <taxon>Pseudomonadati</taxon>
        <taxon>Pseudomonadota</taxon>
        <taxon>Betaproteobacteria</taxon>
        <taxon>Nitrosomonadales</taxon>
        <taxon>Gallionellaceae</taxon>
        <taxon>Candidatus Nitrotoga</taxon>
    </lineage>
</organism>
<protein>
    <submittedName>
        <fullName evidence="10">Cobalt-zinc-cadmium resistance protein CzcB</fullName>
    </submittedName>
</protein>
<dbReference type="Gene3D" id="2.40.50.100">
    <property type="match status" value="1"/>
</dbReference>
<dbReference type="InterPro" id="IPR058647">
    <property type="entry name" value="BSH_CzcB-like"/>
</dbReference>
<sequence length="507" mass="55752">MKLNLNKKQTIYIAVVLAIGIVIAMLILSSQGGTKLHEEDKNEHDGHSHDNHSKNHSEAEPQTGQHGGKLFTQNGYGVEITIFEEGVEPEFRVYTYKNGKPLDPATSKVTITLERLGRKPQKITFVKQNDYLKGNAVVEEPHSFKVTIDAQLGNKPYSFTYEQIEARVSMTDQQIKQGNIEMLTSGPARIKSTLQLIGHISFNEDRVVYVVPRLAGVVESVGANAGDPVRKGHVLAVISSQALADLRSELLAAQKRLSLARTTFEREKSLWEEKISAEQDYLQARNVMQEAEIIVQSVKQKLASLGGSLTNNSNLTRYEIRAPIDGIVMQKQISVGQVLKEDANIFVVADLSTVWAVLTIYSKDLNTVKIGQKAIVKASSFDFQSSGSVEHLGALLGEQTRTAEAHIILPNPKGIWRPGLPVNIELVADEVEVPIAVSADAIQTVRDWTAVFVRYGTFFEAHPLELGRSDGKFIEVVKGLSAGERYAAKNSFLIKADLGKAGASHDH</sequence>
<evidence type="ECO:0000313" key="11">
    <source>
        <dbReference type="Proteomes" id="UP000839052"/>
    </source>
</evidence>
<feature type="domain" description="CusB-like beta-barrel" evidence="6">
    <location>
        <begin position="353"/>
        <end position="428"/>
    </location>
</feature>
<dbReference type="InterPro" id="IPR051909">
    <property type="entry name" value="MFP_Cation_Efflux"/>
</dbReference>
<evidence type="ECO:0000259" key="9">
    <source>
        <dbReference type="Pfam" id="PF25975"/>
    </source>
</evidence>
<keyword evidence="4" id="KW-1133">Transmembrane helix</keyword>
<evidence type="ECO:0000256" key="1">
    <source>
        <dbReference type="ARBA" id="ARBA00009477"/>
    </source>
</evidence>
<feature type="domain" description="CzcB-like barrel-sandwich hybrid" evidence="8">
    <location>
        <begin position="206"/>
        <end position="350"/>
    </location>
</feature>
<feature type="region of interest" description="Disordered" evidence="3">
    <location>
        <begin position="36"/>
        <end position="70"/>
    </location>
</feature>
<dbReference type="Pfam" id="PF25973">
    <property type="entry name" value="BSH_CzcB"/>
    <property type="match status" value="1"/>
</dbReference>
<dbReference type="PANTHER" id="PTHR30097">
    <property type="entry name" value="CATION EFFLUX SYSTEM PROTEIN CUSB"/>
    <property type="match status" value="1"/>
</dbReference>
<dbReference type="Gene3D" id="2.40.420.20">
    <property type="match status" value="1"/>
</dbReference>
<dbReference type="Pfam" id="PF25971">
    <property type="entry name" value="CzcB_N"/>
    <property type="match status" value="1"/>
</dbReference>
<accession>A0ABN8ANS3</accession>
<dbReference type="RefSeq" id="WP_239796274.1">
    <property type="nucleotide sequence ID" value="NZ_OU912926.1"/>
</dbReference>
<keyword evidence="4" id="KW-0472">Membrane</keyword>
<evidence type="ECO:0000256" key="2">
    <source>
        <dbReference type="ARBA" id="ARBA00022448"/>
    </source>
</evidence>
<feature type="compositionally biased region" description="Basic and acidic residues" evidence="3">
    <location>
        <begin position="36"/>
        <end position="59"/>
    </location>
</feature>
<dbReference type="PANTHER" id="PTHR30097:SF4">
    <property type="entry name" value="SLR6042 PROTEIN"/>
    <property type="match status" value="1"/>
</dbReference>
<evidence type="ECO:0000259" key="8">
    <source>
        <dbReference type="Pfam" id="PF25973"/>
    </source>
</evidence>
<feature type="domain" description="CzcB-like C-terminal circularly permuted SH3-like" evidence="9">
    <location>
        <begin position="435"/>
        <end position="495"/>
    </location>
</feature>
<evidence type="ECO:0000259" key="7">
    <source>
        <dbReference type="Pfam" id="PF25971"/>
    </source>
</evidence>
<evidence type="ECO:0000256" key="3">
    <source>
        <dbReference type="SAM" id="MobiDB-lite"/>
    </source>
</evidence>
<keyword evidence="4" id="KW-0812">Transmembrane</keyword>
<reference evidence="10 11" key="1">
    <citation type="submission" date="2021-10" db="EMBL/GenBank/DDBJ databases">
        <authorList>
            <person name="Koch H."/>
        </authorList>
    </citation>
    <scope>NUCLEOTIDE SEQUENCE [LARGE SCALE GENOMIC DNA]</scope>
    <source>
        <strain evidence="10">6680</strain>
    </source>
</reference>
<evidence type="ECO:0000256" key="4">
    <source>
        <dbReference type="SAM" id="Phobius"/>
    </source>
</evidence>
<dbReference type="EMBL" id="OU912926">
    <property type="protein sequence ID" value="CAG9932328.1"/>
    <property type="molecule type" value="Genomic_DNA"/>
</dbReference>
<feature type="domain" description="CzcB-like alpha-helical hairpin" evidence="5">
    <location>
        <begin position="245"/>
        <end position="303"/>
    </location>
</feature>
<dbReference type="Gene3D" id="2.40.30.170">
    <property type="match status" value="1"/>
</dbReference>
<feature type="domain" description="CzcB N-terminal" evidence="7">
    <location>
        <begin position="68"/>
        <end position="159"/>
    </location>
</feature>
<keyword evidence="11" id="KW-1185">Reference proteome</keyword>
<dbReference type="InterPro" id="IPR058648">
    <property type="entry name" value="HH_CzcB-like"/>
</dbReference>
<dbReference type="Pfam" id="PF25954">
    <property type="entry name" value="Beta-barrel_RND_2"/>
    <property type="match status" value="1"/>
</dbReference>
<dbReference type="Pfam" id="PF25893">
    <property type="entry name" value="HH_CzcB"/>
    <property type="match status" value="1"/>
</dbReference>
<dbReference type="InterPro" id="IPR058792">
    <property type="entry name" value="Beta-barrel_RND_2"/>
</dbReference>
<gene>
    <name evidence="10" type="primary">czcB</name>
    <name evidence="10" type="ORF">NTG6680_1075</name>
</gene>
<evidence type="ECO:0000259" key="5">
    <source>
        <dbReference type="Pfam" id="PF25893"/>
    </source>
</evidence>
<dbReference type="NCBIfam" id="TIGR01730">
    <property type="entry name" value="RND_mfp"/>
    <property type="match status" value="1"/>
</dbReference>
<comment type="similarity">
    <text evidence="1">Belongs to the membrane fusion protein (MFP) (TC 8.A.1) family.</text>
</comment>
<evidence type="ECO:0000313" key="10">
    <source>
        <dbReference type="EMBL" id="CAG9932328.1"/>
    </source>
</evidence>
<dbReference type="InterPro" id="IPR058646">
    <property type="entry name" value="CzcB_N"/>
</dbReference>
<dbReference type="Pfam" id="PF25975">
    <property type="entry name" value="CzcB_C"/>
    <property type="match status" value="1"/>
</dbReference>
<dbReference type="Gene3D" id="1.10.287.470">
    <property type="entry name" value="Helix hairpin bin"/>
    <property type="match status" value="1"/>
</dbReference>
<feature type="transmembrane region" description="Helical" evidence="4">
    <location>
        <begin position="12"/>
        <end position="29"/>
    </location>
</feature>
<keyword evidence="2" id="KW-0813">Transport</keyword>
<proteinExistence type="inferred from homology"/>
<name>A0ABN8ANS3_9PROT</name>
<dbReference type="InterPro" id="IPR006143">
    <property type="entry name" value="RND_pump_MFP"/>
</dbReference>
<evidence type="ECO:0000259" key="6">
    <source>
        <dbReference type="Pfam" id="PF25954"/>
    </source>
</evidence>